<comment type="similarity">
    <text evidence="3 4">Belongs to the universal ribosomal protein uL6 family.</text>
</comment>
<feature type="domain" description="Large ribosomal subunit protein uL6 alpha-beta" evidence="6">
    <location>
        <begin position="11"/>
        <end position="80"/>
    </location>
</feature>
<evidence type="ECO:0000313" key="7">
    <source>
        <dbReference type="EMBL" id="PJE74448.1"/>
    </source>
</evidence>
<dbReference type="PROSITE" id="PS00525">
    <property type="entry name" value="RIBOSOMAL_L6_1"/>
    <property type="match status" value="1"/>
</dbReference>
<dbReference type="GO" id="GO:0002181">
    <property type="term" value="P:cytoplasmic translation"/>
    <property type="evidence" value="ECO:0007669"/>
    <property type="project" value="TreeGrafter"/>
</dbReference>
<dbReference type="PANTHER" id="PTHR11655">
    <property type="entry name" value="60S/50S RIBOSOMAL PROTEIN L6/L9"/>
    <property type="match status" value="1"/>
</dbReference>
<feature type="domain" description="Large ribosomal subunit protein uL6 alpha-beta" evidence="6">
    <location>
        <begin position="89"/>
        <end position="161"/>
    </location>
</feature>
<dbReference type="AlphaFoldDB" id="A0A2M8LCX9"/>
<dbReference type="SUPFAM" id="SSF56053">
    <property type="entry name" value="Ribosomal protein L6"/>
    <property type="match status" value="2"/>
</dbReference>
<dbReference type="Proteomes" id="UP000228700">
    <property type="component" value="Unassembled WGS sequence"/>
</dbReference>
<evidence type="ECO:0000313" key="8">
    <source>
        <dbReference type="Proteomes" id="UP000228700"/>
    </source>
</evidence>
<dbReference type="InterPro" id="IPR002358">
    <property type="entry name" value="Ribosomal_uL6_CS"/>
</dbReference>
<keyword evidence="3 5" id="KW-0694">RNA-binding</keyword>
<dbReference type="NCBIfam" id="TIGR03654">
    <property type="entry name" value="L6_bact"/>
    <property type="match status" value="1"/>
</dbReference>
<dbReference type="HAMAP" id="MF_01365_B">
    <property type="entry name" value="Ribosomal_uL6_B"/>
    <property type="match status" value="1"/>
</dbReference>
<organism evidence="7 8">
    <name type="scientific">Candidatus Taylorbacteria bacterium CG10_big_fil_rev_8_21_14_0_10_41_48</name>
    <dbReference type="NCBI Taxonomy" id="1975024"/>
    <lineage>
        <taxon>Bacteria</taxon>
        <taxon>Candidatus Tayloriibacteriota</taxon>
    </lineage>
</organism>
<dbReference type="GO" id="GO:0019843">
    <property type="term" value="F:rRNA binding"/>
    <property type="evidence" value="ECO:0007669"/>
    <property type="project" value="UniProtKB-UniRule"/>
</dbReference>
<dbReference type="Pfam" id="PF00347">
    <property type="entry name" value="Ribosomal_L6"/>
    <property type="match status" value="2"/>
</dbReference>
<dbReference type="InterPro" id="IPR020040">
    <property type="entry name" value="Ribosomal_uL6_a/b-dom"/>
</dbReference>
<keyword evidence="2 3" id="KW-0687">Ribonucleoprotein</keyword>
<evidence type="ECO:0000256" key="1">
    <source>
        <dbReference type="ARBA" id="ARBA00022980"/>
    </source>
</evidence>
<comment type="caution">
    <text evidence="7">The sequence shown here is derived from an EMBL/GenBank/DDBJ whole genome shotgun (WGS) entry which is preliminary data.</text>
</comment>
<evidence type="ECO:0000256" key="4">
    <source>
        <dbReference type="RuleBase" id="RU003869"/>
    </source>
</evidence>
<proteinExistence type="inferred from homology"/>
<dbReference type="PRINTS" id="PR00059">
    <property type="entry name" value="RIBOSOMALL6"/>
</dbReference>
<sequence>MSRVAKKPIIIPEKTTVTVDKGVVSVKGPKGEMSRTFRPGIGIVVENNQVTLTLNRPEDAVLWGTYASHVRNMVQGVSEGFEKKLVIEGIGFKSDIKGNELTMSLGYSHPVNMTIPANLTVTADKNIISVSGVDKEAVGEFAASIRAKKKPEPYKGKGIRYETEVIRRKQGKKAA</sequence>
<protein>
    <recommendedName>
        <fullName evidence="3">Large ribosomal subunit protein uL6</fullName>
    </recommendedName>
</protein>
<gene>
    <name evidence="3" type="primary">rplF</name>
    <name evidence="7" type="ORF">COV01_00205</name>
</gene>
<comment type="subunit">
    <text evidence="3">Part of the 50S ribosomal subunit.</text>
</comment>
<name>A0A2M8LCX9_9BACT</name>
<evidence type="ECO:0000256" key="3">
    <source>
        <dbReference type="HAMAP-Rule" id="MF_01365"/>
    </source>
</evidence>
<dbReference type="GO" id="GO:0003735">
    <property type="term" value="F:structural constituent of ribosome"/>
    <property type="evidence" value="ECO:0007669"/>
    <property type="project" value="UniProtKB-UniRule"/>
</dbReference>
<dbReference type="InterPro" id="IPR019906">
    <property type="entry name" value="Ribosomal_uL6_bac-type"/>
</dbReference>
<keyword evidence="1 3" id="KW-0689">Ribosomal protein</keyword>
<dbReference type="InterPro" id="IPR000702">
    <property type="entry name" value="Ribosomal_uL6-like"/>
</dbReference>
<accession>A0A2M8LCX9</accession>
<dbReference type="Gene3D" id="3.90.930.12">
    <property type="entry name" value="Ribosomal protein L6, alpha-beta domain"/>
    <property type="match status" value="2"/>
</dbReference>
<keyword evidence="3 5" id="KW-0699">rRNA-binding</keyword>
<dbReference type="InterPro" id="IPR036789">
    <property type="entry name" value="Ribosomal_uL6-like_a/b-dom_sf"/>
</dbReference>
<evidence type="ECO:0000256" key="2">
    <source>
        <dbReference type="ARBA" id="ARBA00023274"/>
    </source>
</evidence>
<reference evidence="8" key="1">
    <citation type="submission" date="2017-09" db="EMBL/GenBank/DDBJ databases">
        <title>Depth-based differentiation of microbial function through sediment-hosted aquifers and enrichment of novel symbionts in the deep terrestrial subsurface.</title>
        <authorList>
            <person name="Probst A.J."/>
            <person name="Ladd B."/>
            <person name="Jarett J.K."/>
            <person name="Geller-Mcgrath D.E."/>
            <person name="Sieber C.M.K."/>
            <person name="Emerson J.B."/>
            <person name="Anantharaman K."/>
            <person name="Thomas B.C."/>
            <person name="Malmstrom R."/>
            <person name="Stieglmeier M."/>
            <person name="Klingl A."/>
            <person name="Woyke T."/>
            <person name="Ryan C.M."/>
            <person name="Banfield J.F."/>
        </authorList>
    </citation>
    <scope>NUCLEOTIDE SEQUENCE [LARGE SCALE GENOMIC DNA]</scope>
</reference>
<dbReference type="PANTHER" id="PTHR11655:SF14">
    <property type="entry name" value="LARGE RIBOSOMAL SUBUNIT PROTEIN UL6M"/>
    <property type="match status" value="1"/>
</dbReference>
<comment type="function">
    <text evidence="3 5">This protein binds to the 23S rRNA, and is important in its secondary structure. It is located near the subunit interface in the base of the L7/L12 stalk, and near the tRNA binding site of the peptidyltransferase center.</text>
</comment>
<evidence type="ECO:0000259" key="6">
    <source>
        <dbReference type="Pfam" id="PF00347"/>
    </source>
</evidence>
<evidence type="ECO:0000256" key="5">
    <source>
        <dbReference type="RuleBase" id="RU003870"/>
    </source>
</evidence>
<dbReference type="EMBL" id="PFEQ01000001">
    <property type="protein sequence ID" value="PJE74448.1"/>
    <property type="molecule type" value="Genomic_DNA"/>
</dbReference>
<dbReference type="PIRSF" id="PIRSF002162">
    <property type="entry name" value="Ribosomal_L6"/>
    <property type="match status" value="1"/>
</dbReference>
<dbReference type="GO" id="GO:0022625">
    <property type="term" value="C:cytosolic large ribosomal subunit"/>
    <property type="evidence" value="ECO:0007669"/>
    <property type="project" value="UniProtKB-UniRule"/>
</dbReference>